<dbReference type="AlphaFoldDB" id="A0A915HVU1"/>
<reference evidence="4" key="1">
    <citation type="submission" date="2022-11" db="UniProtKB">
        <authorList>
            <consortium name="WormBaseParasite"/>
        </authorList>
    </citation>
    <scope>IDENTIFICATION</scope>
</reference>
<dbReference type="PANTHER" id="PTHR15276:SF0">
    <property type="entry name" value="COILED-COIL DOMAIN-CONTAINING PROTEIN 6"/>
    <property type="match status" value="1"/>
</dbReference>
<feature type="coiled-coil region" evidence="1">
    <location>
        <begin position="287"/>
        <end position="332"/>
    </location>
</feature>
<dbReference type="OMA" id="GIATHIT"/>
<dbReference type="Proteomes" id="UP000887565">
    <property type="component" value="Unplaced"/>
</dbReference>
<protein>
    <submittedName>
        <fullName evidence="4">Coiled-coil domain-containing protein 6</fullName>
    </submittedName>
</protein>
<evidence type="ECO:0000313" key="3">
    <source>
        <dbReference type="Proteomes" id="UP000887565"/>
    </source>
</evidence>
<accession>A0A915HVU1</accession>
<feature type="coiled-coil region" evidence="1">
    <location>
        <begin position="47"/>
        <end position="203"/>
    </location>
</feature>
<organism evidence="3 4">
    <name type="scientific">Romanomermis culicivorax</name>
    <name type="common">Nematode worm</name>
    <dbReference type="NCBI Taxonomy" id="13658"/>
    <lineage>
        <taxon>Eukaryota</taxon>
        <taxon>Metazoa</taxon>
        <taxon>Ecdysozoa</taxon>
        <taxon>Nematoda</taxon>
        <taxon>Enoplea</taxon>
        <taxon>Dorylaimia</taxon>
        <taxon>Mermithida</taxon>
        <taxon>Mermithoidea</taxon>
        <taxon>Mermithidae</taxon>
        <taxon>Romanomermis</taxon>
    </lineage>
</organism>
<keyword evidence="1" id="KW-0175">Coiled coil</keyword>
<evidence type="ECO:0000313" key="4">
    <source>
        <dbReference type="WBParaSite" id="nRc.2.0.1.t05533-RA"/>
    </source>
</evidence>
<name>A0A915HVU1_ROMCU</name>
<dbReference type="WBParaSite" id="nRc.2.0.1.t05533-RA">
    <property type="protein sequence ID" value="nRc.2.0.1.t05533-RA"/>
    <property type="gene ID" value="nRc.2.0.1.g05533"/>
</dbReference>
<feature type="compositionally biased region" description="Polar residues" evidence="2">
    <location>
        <begin position="237"/>
        <end position="261"/>
    </location>
</feature>
<feature type="compositionally biased region" description="Polar residues" evidence="2">
    <location>
        <begin position="23"/>
        <end position="36"/>
    </location>
</feature>
<feature type="region of interest" description="Disordered" evidence="2">
    <location>
        <begin position="1"/>
        <end position="46"/>
    </location>
</feature>
<feature type="region of interest" description="Disordered" evidence="2">
    <location>
        <begin position="220"/>
        <end position="267"/>
    </location>
</feature>
<dbReference type="InterPro" id="IPR019152">
    <property type="entry name" value="DUF2046"/>
</dbReference>
<keyword evidence="3" id="KW-1185">Reference proteome</keyword>
<dbReference type="Pfam" id="PF09755">
    <property type="entry name" value="DUF2046"/>
    <property type="match status" value="2"/>
</dbReference>
<evidence type="ECO:0000256" key="2">
    <source>
        <dbReference type="SAM" id="MobiDB-lite"/>
    </source>
</evidence>
<evidence type="ECO:0000256" key="1">
    <source>
        <dbReference type="SAM" id="Coils"/>
    </source>
</evidence>
<dbReference type="PANTHER" id="PTHR15276">
    <property type="entry name" value="H4 D10S170 PROTEIN-RELATED"/>
    <property type="match status" value="1"/>
</dbReference>
<proteinExistence type="predicted"/>
<sequence>MTNIFGGRHSMTEMGDLSEAESDTSSIMGETSSTDASGLKPPSPATREQLAKRMESLIQENRVLMVELETYKLRVKTLQEENRALKQASVLIQAKAEQEEEFISNTLLKKIQELKKEKEALALNYEQEEECLTNDLSRKLNQLRQEKAELASTLQQEQESMVGKLLRKIKKLEADTLAKQQHLEQLRREKVELENTLEQEQEALVNRLWKRMDKLESEKQYLQQKLDQPISAPPSPMDTSLSQNSTSTSPAPVTHSNSTGTPLPHLQARPPLVISNAEQSTHLARDITRLRNEVGRLKHQLRSSQHDHTEKMAQFVREEQQIREENLRLQRRLQLEVDRRMQLCRHLSESESSLEMDEERLFNELSAAAVASGNNAASSATNVSLTGRSRTISSPISCVINRPVSPALSSALNVSVTSPAVLAYGNCPSPLAHHRCPSCGTSLPHCNQIQALLAAPSPPPSVMFSGGSSTVF</sequence>